<evidence type="ECO:0000313" key="10">
    <source>
        <dbReference type="Proteomes" id="UP001498771"/>
    </source>
</evidence>
<evidence type="ECO:0000259" key="8">
    <source>
        <dbReference type="Pfam" id="PF04108"/>
    </source>
</evidence>
<dbReference type="RefSeq" id="XP_064767305.1">
    <property type="nucleotide sequence ID" value="XM_064911142.1"/>
</dbReference>
<sequence>MESDWFINAKQALAAAEPICTAADSLVVCSRETLEAALAVHSKSLFLDKELHSQIALLYQINEALHAAVASCEAEFEASLLELDKSGARLDGVLTKLQELVVDPAFKSSSSTEDNQEGDGDGDGNTITTANTKRTLKDYTHDAGVEQIKSQLRQAIDVFQDQHGLMISGLSDFDIELADLSEKISEAPPPLSDISQCKSFVNSLEIIETHARDMGILLESLAHHYDQCSQALMTSDESRLEDDPERADLIAVLRDDAAQVPDVLDEIRERHAAMSALTDALTTFLSDSTERYTSAVQRSSVFSAYKQNLERHLLSAREFADGVQDYFDRRNSLLSELEELIGYFEGFIRSYDALVLEVVRRQNTKKRMESVVHETLDKLKAIYDEEMDSRTAFWKRSGPYIPIDLWPGVSDPPIGFEIVAHEVSPLPELGRTLIEQAKRRLVSKDGGF</sequence>
<reference evidence="9 10" key="1">
    <citation type="submission" date="2024-03" db="EMBL/GenBank/DDBJ databases">
        <title>Genome-scale model development and genomic sequencing of the oleaginous clade Lipomyces.</title>
        <authorList>
            <consortium name="Lawrence Berkeley National Laboratory"/>
            <person name="Czajka J.J."/>
            <person name="Han Y."/>
            <person name="Kim J."/>
            <person name="Mondo S.J."/>
            <person name="Hofstad B.A."/>
            <person name="Robles A."/>
            <person name="Haridas S."/>
            <person name="Riley R."/>
            <person name="LaButti K."/>
            <person name="Pangilinan J."/>
            <person name="Andreopoulos W."/>
            <person name="Lipzen A."/>
            <person name="Yan J."/>
            <person name="Wang M."/>
            <person name="Ng V."/>
            <person name="Grigoriev I.V."/>
            <person name="Spatafora J.W."/>
            <person name="Magnuson J.K."/>
            <person name="Baker S.E."/>
            <person name="Pomraning K.R."/>
        </authorList>
    </citation>
    <scope>NUCLEOTIDE SEQUENCE [LARGE SCALE GENOMIC DNA]</scope>
    <source>
        <strain evidence="9 10">Phaff 52-87</strain>
    </source>
</reference>
<keyword evidence="3 6" id="KW-0963">Cytoplasm</keyword>
<evidence type="ECO:0000256" key="5">
    <source>
        <dbReference type="ARBA" id="ARBA00023136"/>
    </source>
</evidence>
<protein>
    <recommendedName>
        <fullName evidence="2 6">Autophagy-related protein 17</fullName>
    </recommendedName>
</protein>
<evidence type="ECO:0000256" key="3">
    <source>
        <dbReference type="ARBA" id="ARBA00022490"/>
    </source>
</evidence>
<evidence type="ECO:0000256" key="4">
    <source>
        <dbReference type="ARBA" id="ARBA00023006"/>
    </source>
</evidence>
<dbReference type="PANTHER" id="PTHR28005">
    <property type="entry name" value="AUTOPHAGY-RELATED PROTEIN 17"/>
    <property type="match status" value="1"/>
</dbReference>
<keyword evidence="4 6" id="KW-0072">Autophagy</keyword>
<dbReference type="Proteomes" id="UP001498771">
    <property type="component" value="Unassembled WGS sequence"/>
</dbReference>
<dbReference type="PANTHER" id="PTHR28005:SF1">
    <property type="entry name" value="AUTOPHAGY-RELATED PROTEIN 17"/>
    <property type="match status" value="1"/>
</dbReference>
<keyword evidence="10" id="KW-1185">Reference proteome</keyword>
<organism evidence="9 10">
    <name type="scientific">Myxozyma melibiosi</name>
    <dbReference type="NCBI Taxonomy" id="54550"/>
    <lineage>
        <taxon>Eukaryota</taxon>
        <taxon>Fungi</taxon>
        <taxon>Dikarya</taxon>
        <taxon>Ascomycota</taxon>
        <taxon>Saccharomycotina</taxon>
        <taxon>Lipomycetes</taxon>
        <taxon>Lipomycetales</taxon>
        <taxon>Lipomycetaceae</taxon>
        <taxon>Myxozyma</taxon>
    </lineage>
</organism>
<feature type="domain" description="Autophagy protein ATG17-like" evidence="8">
    <location>
        <begin position="13"/>
        <end position="400"/>
    </location>
</feature>
<evidence type="ECO:0000313" key="9">
    <source>
        <dbReference type="EMBL" id="KAK7204272.1"/>
    </source>
</evidence>
<keyword evidence="5" id="KW-0472">Membrane</keyword>
<evidence type="ECO:0000256" key="6">
    <source>
        <dbReference type="RuleBase" id="RU368080"/>
    </source>
</evidence>
<comment type="subcellular location">
    <subcellularLocation>
        <location evidence="6">Cytoplasm</location>
    </subcellularLocation>
    <subcellularLocation>
        <location evidence="6">Preautophagosomal structure membrane</location>
        <topology evidence="6">Peripheral membrane protein</topology>
    </subcellularLocation>
</comment>
<dbReference type="EMBL" id="JBBJBU010000008">
    <property type="protein sequence ID" value="KAK7204272.1"/>
    <property type="molecule type" value="Genomic_DNA"/>
</dbReference>
<evidence type="ECO:0000256" key="7">
    <source>
        <dbReference type="SAM" id="MobiDB-lite"/>
    </source>
</evidence>
<dbReference type="InterPro" id="IPR007240">
    <property type="entry name" value="Atg17"/>
</dbReference>
<accession>A0ABR1F392</accession>
<comment type="similarity">
    <text evidence="1 6">Belongs to the ATG17 family.</text>
</comment>
<gene>
    <name evidence="9" type="ORF">BZA70DRAFT_268131</name>
</gene>
<evidence type="ECO:0000256" key="2">
    <source>
        <dbReference type="ARBA" id="ARBA00013806"/>
    </source>
</evidence>
<dbReference type="GeneID" id="90036654"/>
<name>A0ABR1F392_9ASCO</name>
<comment type="caution">
    <text evidence="9">The sequence shown here is derived from an EMBL/GenBank/DDBJ whole genome shotgun (WGS) entry which is preliminary data.</text>
</comment>
<dbReference type="Pfam" id="PF04108">
    <property type="entry name" value="ATG17_like"/>
    <property type="match status" value="1"/>
</dbReference>
<dbReference type="InterPro" id="IPR045326">
    <property type="entry name" value="ATG17-like_dom"/>
</dbReference>
<comment type="function">
    <text evidence="6">Autophagy-specific protein that functions in response to autophagy-inducing signals as a scaffold to recruit other ATG proteins to organize preautophagosomal structure (PAS) formation. Modulates the timing and magnitude of the autophagy response, such as the size of the sequestering vesicles. Plays particularly a role in pexophagy and nucleophagy.</text>
</comment>
<feature type="region of interest" description="Disordered" evidence="7">
    <location>
        <begin position="106"/>
        <end position="132"/>
    </location>
</feature>
<proteinExistence type="inferred from homology"/>
<evidence type="ECO:0000256" key="1">
    <source>
        <dbReference type="ARBA" id="ARBA00006259"/>
    </source>
</evidence>